<dbReference type="Proteomes" id="UP000523447">
    <property type="component" value="Unassembled WGS sequence"/>
</dbReference>
<evidence type="ECO:0000313" key="4">
    <source>
        <dbReference type="Proteomes" id="UP000523447"/>
    </source>
</evidence>
<dbReference type="Pfam" id="PF00391">
    <property type="entry name" value="PEP-utilizers"/>
    <property type="match status" value="1"/>
</dbReference>
<evidence type="ECO:0000313" key="3">
    <source>
        <dbReference type="EMBL" id="NKY87744.1"/>
    </source>
</evidence>
<keyword evidence="3" id="KW-0670">Pyruvate</keyword>
<comment type="caution">
    <text evidence="3">The sequence shown here is derived from an EMBL/GenBank/DDBJ whole genome shotgun (WGS) entry which is preliminary data.</text>
</comment>
<dbReference type="AlphaFoldDB" id="A0A7X6LZY8"/>
<dbReference type="PANTHER" id="PTHR43615">
    <property type="entry name" value="PHOSPHOENOLPYRUVATE SYNTHASE-RELATED"/>
    <property type="match status" value="1"/>
</dbReference>
<reference evidence="3 4" key="1">
    <citation type="submission" date="2020-04" db="EMBL/GenBank/DDBJ databases">
        <title>MicrobeNet Type strains.</title>
        <authorList>
            <person name="Nicholson A.C."/>
        </authorList>
    </citation>
    <scope>NUCLEOTIDE SEQUENCE [LARGE SCALE GENOMIC DNA]</scope>
    <source>
        <strain evidence="3 4">DSM 44445</strain>
    </source>
</reference>
<dbReference type="SUPFAM" id="SSF52009">
    <property type="entry name" value="Phosphohistidine domain"/>
    <property type="match status" value="1"/>
</dbReference>
<dbReference type="EMBL" id="JAAXPE010000021">
    <property type="protein sequence ID" value="NKY87744.1"/>
    <property type="molecule type" value="Genomic_DNA"/>
</dbReference>
<organism evidence="3 4">
    <name type="scientific">Nocardia veterana</name>
    <dbReference type="NCBI Taxonomy" id="132249"/>
    <lineage>
        <taxon>Bacteria</taxon>
        <taxon>Bacillati</taxon>
        <taxon>Actinomycetota</taxon>
        <taxon>Actinomycetes</taxon>
        <taxon>Mycobacteriales</taxon>
        <taxon>Nocardiaceae</taxon>
        <taxon>Nocardia</taxon>
    </lineage>
</organism>
<accession>A0A7X6LZY8</accession>
<dbReference type="GO" id="GO:0016772">
    <property type="term" value="F:transferase activity, transferring phosphorus-containing groups"/>
    <property type="evidence" value="ECO:0007669"/>
    <property type="project" value="InterPro"/>
</dbReference>
<sequence length="545" mass="60125">MTNIAATADYDPVRGESEPGRYWSTTNTAEATPQILTPLCWSVWGDGLEAAWLRSMGDFGVLSRREQIMSRDMNRRSTAAIYGRQAVNVDVLRAVLARLPGVAPDDVERDLLGSVRPGLPPEPRAVQRIPIIAAKLPMSALRLDSRHAALCESQYRWWKEEVFDVDPANTHARTEPLHRLHVAAQRFSDAMYIHSIVRFLLPAAEGAVLSAAEKAGCQHIVSDTLRGYGSIAETQMTEALWEVAQGRRTLVDFLADYGFHGPSEGNVYTLSWREEPGPLHSLVASFRARDDIISAKDREEEAMRARVRAEHELLCQVPRLRRPALRFMLRRAAGLTRKLELTKAAYLMALDGCRAAARELGSQYMSEGRIQEADDIFFLTIPEIDAMAADRSSRAEACIAYRRSQREIYEKIVIPTAFTGMPDMTTEDPAVFACPPPDRPLSGKASGGGRREGRARVLTQPDTDIELEAGDILVCRFTDPSWAPLMMLASALVIDIGSQSSHGAVVARELGIPYVIGTEIGTRVIHDGDRVVVDGAANSVAIVRD</sequence>
<keyword evidence="4" id="KW-1185">Reference proteome</keyword>
<dbReference type="Gene3D" id="3.50.30.10">
    <property type="entry name" value="Phosphohistidine domain"/>
    <property type="match status" value="1"/>
</dbReference>
<dbReference type="InterPro" id="IPR036637">
    <property type="entry name" value="Phosphohistidine_dom_sf"/>
</dbReference>
<feature type="region of interest" description="Disordered" evidence="1">
    <location>
        <begin position="1"/>
        <end position="20"/>
    </location>
</feature>
<evidence type="ECO:0000256" key="1">
    <source>
        <dbReference type="SAM" id="MobiDB-lite"/>
    </source>
</evidence>
<protein>
    <submittedName>
        <fullName evidence="3">Phosphoenolpyruvate-utilizing protein</fullName>
    </submittedName>
</protein>
<dbReference type="PANTHER" id="PTHR43615:SF1">
    <property type="entry name" value="PPDK_N DOMAIN-CONTAINING PROTEIN"/>
    <property type="match status" value="1"/>
</dbReference>
<dbReference type="RefSeq" id="WP_040724201.1">
    <property type="nucleotide sequence ID" value="NZ_CAWPHS010000014.1"/>
</dbReference>
<gene>
    <name evidence="3" type="ORF">HGA07_19175</name>
</gene>
<dbReference type="InterPro" id="IPR008279">
    <property type="entry name" value="PEP-util_enz_mobile_dom"/>
</dbReference>
<proteinExistence type="predicted"/>
<feature type="region of interest" description="Disordered" evidence="1">
    <location>
        <begin position="434"/>
        <end position="454"/>
    </location>
</feature>
<dbReference type="InterPro" id="IPR051549">
    <property type="entry name" value="PEP_Utilizing_Enz"/>
</dbReference>
<name>A0A7X6LZY8_9NOCA</name>
<evidence type="ECO:0000259" key="2">
    <source>
        <dbReference type="Pfam" id="PF00391"/>
    </source>
</evidence>
<feature type="domain" description="PEP-utilising enzyme mobile" evidence="2">
    <location>
        <begin position="468"/>
        <end position="536"/>
    </location>
</feature>